<dbReference type="PANTHER" id="PTHR46481:SF10">
    <property type="entry name" value="ZINC FINGER BED DOMAIN-CONTAINING PROTEIN 39"/>
    <property type="match status" value="1"/>
</dbReference>
<comment type="caution">
    <text evidence="8">The sequence shown here is derived from an EMBL/GenBank/DDBJ whole genome shotgun (WGS) entry which is preliminary data.</text>
</comment>
<evidence type="ECO:0000256" key="3">
    <source>
        <dbReference type="ARBA" id="ARBA00022771"/>
    </source>
</evidence>
<proteinExistence type="predicted"/>
<dbReference type="InterPro" id="IPR012337">
    <property type="entry name" value="RNaseH-like_sf"/>
</dbReference>
<name>A0A9P0Z8S1_CUSEU</name>
<dbReference type="InterPro" id="IPR025525">
    <property type="entry name" value="hAT-like_transposase_RNase-H"/>
</dbReference>
<dbReference type="AlphaFoldDB" id="A0A9P0Z8S1"/>
<keyword evidence="4" id="KW-0862">Zinc</keyword>
<reference evidence="8" key="1">
    <citation type="submission" date="2022-07" db="EMBL/GenBank/DDBJ databases">
        <authorList>
            <person name="Macas J."/>
            <person name="Novak P."/>
            <person name="Neumann P."/>
        </authorList>
    </citation>
    <scope>NUCLEOTIDE SEQUENCE</scope>
</reference>
<evidence type="ECO:0000313" key="8">
    <source>
        <dbReference type="EMBL" id="CAH9090212.1"/>
    </source>
</evidence>
<evidence type="ECO:0000256" key="4">
    <source>
        <dbReference type="ARBA" id="ARBA00022833"/>
    </source>
</evidence>
<keyword evidence="6" id="KW-0539">Nucleus</keyword>
<protein>
    <recommendedName>
        <fullName evidence="7">hAT-like transposase RNase-H fold domain-containing protein</fullName>
    </recommendedName>
</protein>
<dbReference type="GO" id="GO:0005634">
    <property type="term" value="C:nucleus"/>
    <property type="evidence" value="ECO:0007669"/>
    <property type="project" value="UniProtKB-SubCell"/>
</dbReference>
<accession>A0A9P0Z8S1</accession>
<evidence type="ECO:0000259" key="7">
    <source>
        <dbReference type="Pfam" id="PF14372"/>
    </source>
</evidence>
<sequence>MMKVANPFYQRISRVSLRNDCIKIYEYEKKKVKSMLSNVSKISLTTDLWKSKNQKIGYMVVTGHFLDAEWKLNKWVLNFVHILPPHSGDNISDALYKCLKDWGIENKIYTISVDNASANDTANDTAIKNLREIFAMKKYLICGGKLFHVRRCAHILNLIFQDGLSRIKSVIQDIRDSVSFLNQSEARVNTFCEVVQQLQVSGSKLILDCKTRWNSTYDMLHCAYMFKDVFLIYQRKEPSYTSCPSKEGWEKVEKILDILVVFSNLTNIISGSEYPTSNLFLVGVCKIKQSLDNRGSDESAFMKDMVDQMKKKFDKYWGECNLLMSIAAVLDPRVKMRALDFCFPKIYRESEVDLNIEKVKRALLELYN</sequence>
<dbReference type="Pfam" id="PF14372">
    <property type="entry name" value="hAT-like_RNase-H"/>
    <property type="match status" value="1"/>
</dbReference>
<comment type="subcellular location">
    <subcellularLocation>
        <location evidence="1">Nucleus</location>
    </subcellularLocation>
</comment>
<dbReference type="EMBL" id="CAMAPE010000022">
    <property type="protein sequence ID" value="CAH9090212.1"/>
    <property type="molecule type" value="Genomic_DNA"/>
</dbReference>
<dbReference type="GO" id="GO:0003677">
    <property type="term" value="F:DNA binding"/>
    <property type="evidence" value="ECO:0007669"/>
    <property type="project" value="UniProtKB-KW"/>
</dbReference>
<keyword evidence="5" id="KW-0238">DNA-binding</keyword>
<dbReference type="GO" id="GO:0008270">
    <property type="term" value="F:zinc ion binding"/>
    <property type="evidence" value="ECO:0007669"/>
    <property type="project" value="UniProtKB-KW"/>
</dbReference>
<keyword evidence="9" id="KW-1185">Reference proteome</keyword>
<dbReference type="SUPFAM" id="SSF53098">
    <property type="entry name" value="Ribonuclease H-like"/>
    <property type="match status" value="1"/>
</dbReference>
<dbReference type="PANTHER" id="PTHR46481">
    <property type="entry name" value="ZINC FINGER BED DOMAIN-CONTAINING PROTEIN 4"/>
    <property type="match status" value="1"/>
</dbReference>
<dbReference type="InterPro" id="IPR052035">
    <property type="entry name" value="ZnF_BED_domain_contain"/>
</dbReference>
<evidence type="ECO:0000256" key="2">
    <source>
        <dbReference type="ARBA" id="ARBA00022723"/>
    </source>
</evidence>
<keyword evidence="3" id="KW-0863">Zinc-finger</keyword>
<evidence type="ECO:0000313" key="9">
    <source>
        <dbReference type="Proteomes" id="UP001152484"/>
    </source>
</evidence>
<dbReference type="Proteomes" id="UP001152484">
    <property type="component" value="Unassembled WGS sequence"/>
</dbReference>
<evidence type="ECO:0000256" key="5">
    <source>
        <dbReference type="ARBA" id="ARBA00023125"/>
    </source>
</evidence>
<organism evidence="8 9">
    <name type="scientific">Cuscuta europaea</name>
    <name type="common">European dodder</name>
    <dbReference type="NCBI Taxonomy" id="41803"/>
    <lineage>
        <taxon>Eukaryota</taxon>
        <taxon>Viridiplantae</taxon>
        <taxon>Streptophyta</taxon>
        <taxon>Embryophyta</taxon>
        <taxon>Tracheophyta</taxon>
        <taxon>Spermatophyta</taxon>
        <taxon>Magnoliopsida</taxon>
        <taxon>eudicotyledons</taxon>
        <taxon>Gunneridae</taxon>
        <taxon>Pentapetalae</taxon>
        <taxon>asterids</taxon>
        <taxon>lamiids</taxon>
        <taxon>Solanales</taxon>
        <taxon>Convolvulaceae</taxon>
        <taxon>Cuscuteae</taxon>
        <taxon>Cuscuta</taxon>
        <taxon>Cuscuta subgen. Cuscuta</taxon>
    </lineage>
</organism>
<gene>
    <name evidence="8" type="ORF">CEURO_LOCUS11145</name>
</gene>
<evidence type="ECO:0000256" key="6">
    <source>
        <dbReference type="ARBA" id="ARBA00023242"/>
    </source>
</evidence>
<keyword evidence="2" id="KW-0479">Metal-binding</keyword>
<evidence type="ECO:0000256" key="1">
    <source>
        <dbReference type="ARBA" id="ARBA00004123"/>
    </source>
</evidence>
<dbReference type="OrthoDB" id="1274371at2759"/>
<feature type="domain" description="hAT-like transposase RNase-H fold" evidence="7">
    <location>
        <begin position="270"/>
        <end position="368"/>
    </location>
</feature>